<keyword evidence="2" id="KW-1185">Reference proteome</keyword>
<feature type="region of interest" description="Disordered" evidence="1">
    <location>
        <begin position="1"/>
        <end position="31"/>
    </location>
</feature>
<name>A0A0N5B5J0_STREA</name>
<evidence type="ECO:0000313" key="2">
    <source>
        <dbReference type="Proteomes" id="UP000046392"/>
    </source>
</evidence>
<dbReference type="STRING" id="174720.A0A0N5B5J0"/>
<evidence type="ECO:0000256" key="1">
    <source>
        <dbReference type="SAM" id="MobiDB-lite"/>
    </source>
</evidence>
<feature type="compositionally biased region" description="Polar residues" evidence="1">
    <location>
        <begin position="8"/>
        <end position="24"/>
    </location>
</feature>
<protein>
    <submittedName>
        <fullName evidence="3">C2H2-type domain-containing protein</fullName>
    </submittedName>
</protein>
<evidence type="ECO:0000313" key="3">
    <source>
        <dbReference type="WBParaSite" id="SPAL_0000133200.1"/>
    </source>
</evidence>
<sequence>MMKLDVKNSVNERATADSTISDSQNNEEEILGSEEQVNAEPYTEEHNNNVQISENNVIDILISEEKTAKIDIRDSETLYIYKNTVQAPLPSTTIIAITGSEIAEPTSSRRIYTKIRNDKRMTHDELQNAFRLKMTEKLGREPGLKENILQTQETGDPKPLSCVDFTIVDCNINADDNLKCVHCDNLMNTKTFINHFFEKHQSEIEVPKCYLCLLELIINARLSEKFGHDFQITLPDEEHFYCGKYGTKHSKEKALEKGIVAKLKELE</sequence>
<dbReference type="Proteomes" id="UP000046392">
    <property type="component" value="Unplaced"/>
</dbReference>
<organism evidence="2 3">
    <name type="scientific">Strongyloides papillosus</name>
    <name type="common">Intestinal threadworm</name>
    <dbReference type="NCBI Taxonomy" id="174720"/>
    <lineage>
        <taxon>Eukaryota</taxon>
        <taxon>Metazoa</taxon>
        <taxon>Ecdysozoa</taxon>
        <taxon>Nematoda</taxon>
        <taxon>Chromadorea</taxon>
        <taxon>Rhabditida</taxon>
        <taxon>Tylenchina</taxon>
        <taxon>Panagrolaimomorpha</taxon>
        <taxon>Strongyloidoidea</taxon>
        <taxon>Strongyloididae</taxon>
        <taxon>Strongyloides</taxon>
    </lineage>
</organism>
<reference evidence="3" key="1">
    <citation type="submission" date="2017-02" db="UniProtKB">
        <authorList>
            <consortium name="WormBaseParasite"/>
        </authorList>
    </citation>
    <scope>IDENTIFICATION</scope>
</reference>
<dbReference type="AlphaFoldDB" id="A0A0N5B5J0"/>
<dbReference type="WBParaSite" id="SPAL_0000133200.1">
    <property type="protein sequence ID" value="SPAL_0000133200.1"/>
    <property type="gene ID" value="SPAL_0000133200"/>
</dbReference>
<accession>A0A0N5B5J0</accession>
<proteinExistence type="predicted"/>